<dbReference type="InterPro" id="IPR002694">
    <property type="entry name" value="Znf_CHC2"/>
</dbReference>
<keyword evidence="1 12" id="KW-0240">DNA-directed RNA polymerase</keyword>
<dbReference type="RefSeq" id="WP_262068361.1">
    <property type="nucleotide sequence ID" value="NZ_JAMXOC010000003.1"/>
</dbReference>
<accession>A0ABT1EFM9</accession>
<evidence type="ECO:0000256" key="2">
    <source>
        <dbReference type="ARBA" id="ARBA00022515"/>
    </source>
</evidence>
<keyword evidence="2 12" id="KW-0639">Primosome</keyword>
<keyword evidence="10 12" id="KW-0238">DNA-binding</keyword>
<comment type="cofactor">
    <cofactor evidence="12 13">
        <name>Zn(2+)</name>
        <dbReference type="ChEBI" id="CHEBI:29105"/>
    </cofactor>
    <text evidence="12 13">Binds 1 zinc ion per monomer.</text>
</comment>
<dbReference type="SMART" id="SM00493">
    <property type="entry name" value="TOPRIM"/>
    <property type="match status" value="1"/>
</dbReference>
<dbReference type="SUPFAM" id="SSF48024">
    <property type="entry name" value="N-terminal domain of DnaB helicase"/>
    <property type="match status" value="1"/>
</dbReference>
<feature type="zinc finger region" description="CHC2-type" evidence="12">
    <location>
        <begin position="38"/>
        <end position="62"/>
    </location>
</feature>
<dbReference type="Pfam" id="PF10410">
    <property type="entry name" value="DnaB_bind"/>
    <property type="match status" value="1"/>
</dbReference>
<evidence type="ECO:0000313" key="16">
    <source>
        <dbReference type="Proteomes" id="UP001523565"/>
    </source>
</evidence>
<dbReference type="InterPro" id="IPR006295">
    <property type="entry name" value="DNA_primase_DnaG"/>
</dbReference>
<dbReference type="HAMAP" id="MF_00974">
    <property type="entry name" value="DNA_primase_DnaG"/>
    <property type="match status" value="1"/>
</dbReference>
<comment type="function">
    <text evidence="12 13">RNA polymerase that catalyzes the synthesis of short RNA molecules used as primers for DNA polymerase during DNA replication.</text>
</comment>
<evidence type="ECO:0000256" key="6">
    <source>
        <dbReference type="ARBA" id="ARBA00022723"/>
    </source>
</evidence>
<evidence type="ECO:0000313" key="15">
    <source>
        <dbReference type="EMBL" id="MCP1109453.1"/>
    </source>
</evidence>
<evidence type="ECO:0000256" key="9">
    <source>
        <dbReference type="ARBA" id="ARBA00022842"/>
    </source>
</evidence>
<dbReference type="EMBL" id="JAMZFV010000003">
    <property type="protein sequence ID" value="MCP1109453.1"/>
    <property type="molecule type" value="Genomic_DNA"/>
</dbReference>
<dbReference type="Pfam" id="PF08275">
    <property type="entry name" value="DNAG_N"/>
    <property type="match status" value="1"/>
</dbReference>
<evidence type="ECO:0000256" key="10">
    <source>
        <dbReference type="ARBA" id="ARBA00023125"/>
    </source>
</evidence>
<dbReference type="PROSITE" id="PS50880">
    <property type="entry name" value="TOPRIM"/>
    <property type="match status" value="1"/>
</dbReference>
<comment type="catalytic activity">
    <reaction evidence="12">
        <text>ssDNA + n NTP = ssDNA/pppN(pN)n-1 hybrid + (n-1) diphosphate.</text>
        <dbReference type="EC" id="2.7.7.101"/>
    </reaction>
</comment>
<dbReference type="InterPro" id="IPR013264">
    <property type="entry name" value="DNAG_N"/>
</dbReference>
<evidence type="ECO:0000256" key="3">
    <source>
        <dbReference type="ARBA" id="ARBA00022679"/>
    </source>
</evidence>
<dbReference type="PANTHER" id="PTHR30313">
    <property type="entry name" value="DNA PRIMASE"/>
    <property type="match status" value="1"/>
</dbReference>
<evidence type="ECO:0000256" key="8">
    <source>
        <dbReference type="ARBA" id="ARBA00022833"/>
    </source>
</evidence>
<dbReference type="CDD" id="cd03364">
    <property type="entry name" value="TOPRIM_DnaG_primases"/>
    <property type="match status" value="1"/>
</dbReference>
<keyword evidence="6 12" id="KW-0479">Metal-binding</keyword>
<dbReference type="InterPro" id="IPR037068">
    <property type="entry name" value="DNA_primase_core_N_sf"/>
</dbReference>
<reference evidence="15 16" key="1">
    <citation type="journal article" date="2022" name="Genome Biol. Evol.">
        <title>Host diet, physiology and behaviors set the stage for Lachnospiraceae cladogenesis.</title>
        <authorList>
            <person name="Vera-Ponce De Leon A."/>
            <person name="Schneider M."/>
            <person name="Jahnes B.C."/>
            <person name="Sadowski V."/>
            <person name="Camuy-Velez L.A."/>
            <person name="Duan J."/>
            <person name="Sabree Z.L."/>
        </authorList>
    </citation>
    <scope>NUCLEOTIDE SEQUENCE [LARGE SCALE GENOMIC DNA]</scope>
    <source>
        <strain evidence="15 16">PAL227</strain>
    </source>
</reference>
<dbReference type="Gene3D" id="3.40.1360.10">
    <property type="match status" value="1"/>
</dbReference>
<dbReference type="SUPFAM" id="SSF57783">
    <property type="entry name" value="Zinc beta-ribbon"/>
    <property type="match status" value="1"/>
</dbReference>
<evidence type="ECO:0000256" key="7">
    <source>
        <dbReference type="ARBA" id="ARBA00022771"/>
    </source>
</evidence>
<proteinExistence type="inferred from homology"/>
<evidence type="ECO:0000256" key="12">
    <source>
        <dbReference type="HAMAP-Rule" id="MF_00974"/>
    </source>
</evidence>
<evidence type="ECO:0000256" key="1">
    <source>
        <dbReference type="ARBA" id="ARBA00022478"/>
    </source>
</evidence>
<dbReference type="Gene3D" id="1.10.860.10">
    <property type="entry name" value="DNAb Helicase, Chain A"/>
    <property type="match status" value="1"/>
</dbReference>
<dbReference type="InterPro" id="IPR050219">
    <property type="entry name" value="DnaG_primase"/>
</dbReference>
<keyword evidence="4 12" id="KW-0548">Nucleotidyltransferase</keyword>
<dbReference type="Proteomes" id="UP001523565">
    <property type="component" value="Unassembled WGS sequence"/>
</dbReference>
<dbReference type="InterPro" id="IPR036185">
    <property type="entry name" value="DNA_heli_DnaB-like_N_sf"/>
</dbReference>
<dbReference type="InterPro" id="IPR016136">
    <property type="entry name" value="DNA_helicase_N/primase_C"/>
</dbReference>
<keyword evidence="7 12" id="KW-0863">Zinc-finger</keyword>
<comment type="subunit">
    <text evidence="12">Monomer. Interacts with DnaB.</text>
</comment>
<dbReference type="Gene3D" id="3.90.580.10">
    <property type="entry name" value="Zinc finger, CHC2-type domain"/>
    <property type="match status" value="1"/>
</dbReference>
<dbReference type="InterPro" id="IPR030846">
    <property type="entry name" value="DnaG_bac"/>
</dbReference>
<organism evidence="15 16">
    <name type="scientific">Ohessyouella blattaphilus</name>
    <dbReference type="NCBI Taxonomy" id="2949333"/>
    <lineage>
        <taxon>Bacteria</taxon>
        <taxon>Bacillati</taxon>
        <taxon>Bacillota</taxon>
        <taxon>Clostridia</taxon>
        <taxon>Lachnospirales</taxon>
        <taxon>Lachnospiraceae</taxon>
        <taxon>Ohessyouella</taxon>
    </lineage>
</organism>
<evidence type="ECO:0000259" key="14">
    <source>
        <dbReference type="PROSITE" id="PS50880"/>
    </source>
</evidence>
<keyword evidence="3 12" id="KW-0808">Transferase</keyword>
<dbReference type="Gene3D" id="3.90.980.10">
    <property type="entry name" value="DNA primase, catalytic core, N-terminal domain"/>
    <property type="match status" value="1"/>
</dbReference>
<keyword evidence="11 12" id="KW-0804">Transcription</keyword>
<evidence type="ECO:0000256" key="5">
    <source>
        <dbReference type="ARBA" id="ARBA00022705"/>
    </source>
</evidence>
<dbReference type="InterPro" id="IPR036977">
    <property type="entry name" value="DNA_primase_Znf_CHC2"/>
</dbReference>
<keyword evidence="9" id="KW-0460">Magnesium</keyword>
<evidence type="ECO:0000256" key="11">
    <source>
        <dbReference type="ARBA" id="ARBA00023163"/>
    </source>
</evidence>
<dbReference type="InterPro" id="IPR019475">
    <property type="entry name" value="DNA_primase_DnaB-bd"/>
</dbReference>
<evidence type="ECO:0000256" key="4">
    <source>
        <dbReference type="ARBA" id="ARBA00022695"/>
    </source>
</evidence>
<dbReference type="SMART" id="SM00400">
    <property type="entry name" value="ZnF_CHCC"/>
    <property type="match status" value="1"/>
</dbReference>
<dbReference type="PIRSF" id="PIRSF002811">
    <property type="entry name" value="DnaG"/>
    <property type="match status" value="1"/>
</dbReference>
<comment type="similarity">
    <text evidence="12 13">Belongs to the DnaG primase family.</text>
</comment>
<dbReference type="SUPFAM" id="SSF56731">
    <property type="entry name" value="DNA primase core"/>
    <property type="match status" value="1"/>
</dbReference>
<dbReference type="EC" id="2.7.7.101" evidence="12"/>
<gene>
    <name evidence="12 15" type="primary">dnaG</name>
    <name evidence="15" type="ORF">NK118_04215</name>
</gene>
<dbReference type="InterPro" id="IPR006171">
    <property type="entry name" value="TOPRIM_dom"/>
</dbReference>
<comment type="caution">
    <text evidence="15">The sequence shown here is derived from an EMBL/GenBank/DDBJ whole genome shotgun (WGS) entry which is preliminary data.</text>
</comment>
<comment type="domain">
    <text evidence="12">Contains an N-terminal zinc-binding domain, a central core domain that contains the primase activity, and a C-terminal DnaB-binding domain.</text>
</comment>
<keyword evidence="5 12" id="KW-0235">DNA replication</keyword>
<keyword evidence="16" id="KW-1185">Reference proteome</keyword>
<dbReference type="PANTHER" id="PTHR30313:SF2">
    <property type="entry name" value="DNA PRIMASE"/>
    <property type="match status" value="1"/>
</dbReference>
<keyword evidence="8 12" id="KW-0862">Zinc</keyword>
<feature type="domain" description="Toprim" evidence="14">
    <location>
        <begin position="255"/>
        <end position="336"/>
    </location>
</feature>
<dbReference type="NCBIfam" id="TIGR01391">
    <property type="entry name" value="dnaG"/>
    <property type="match status" value="1"/>
</dbReference>
<name>A0ABT1EFM9_9FIRM</name>
<evidence type="ECO:0000256" key="13">
    <source>
        <dbReference type="PIRNR" id="PIRNR002811"/>
    </source>
</evidence>
<protein>
    <recommendedName>
        <fullName evidence="12 13">DNA primase</fullName>
        <ecNumber evidence="12">2.7.7.101</ecNumber>
    </recommendedName>
</protein>
<dbReference type="Pfam" id="PF01807">
    <property type="entry name" value="Zn_ribbon_DnaG"/>
    <property type="match status" value="1"/>
</dbReference>
<dbReference type="InterPro" id="IPR034151">
    <property type="entry name" value="TOPRIM_DnaG_bac"/>
</dbReference>
<dbReference type="Pfam" id="PF13155">
    <property type="entry name" value="Toprim_2"/>
    <property type="match status" value="1"/>
</dbReference>
<sequence length="592" mass="67665">MFYPEEIIEEVRSRSDIVDVISGYVKLQKKGNTYFGLCPFHNEKTPSFSVSKEKGMFYCFGCGEAGNVITFIMKYENYTFVEALKFLAEHSGVELPEMEQSEAQKNKANKKLQILEINKIAANYFFWELGEQSGEIALTYLKKRGLSDEVIRRFGLGFAPKDGRKLYRYLKEKGYSDGLLMESGLFSADERNGAYCKFWNRVMFPIMDANSRVIGFGGRVMGEGEPKYLNSPETLLFDKSRNLYGLNYARKSKAGYLIVCEGYMDVIALQKAGFTGAVASLGTAFTSGQASLLRRYVDQVYLTYDSDDAGTRAALRALPIIKEAGISGKIIRMDPYKDPDELINKEGAEGFQKRIDEAENGFMYSLKVLMREYDMDSPEGKTKYMNAVAERLTTFEEEIERNNYIEAVAKAYHVEYEDLKQLVKKAALRLGQAKVVKRPLPTGAKKKEREDGEELAQKILLTWIADDREVYESLKDYLDKADFTKEIYREIYELLVKQYEEGSVNQAMIINHFTDDDEHKEAAGIFNSKIRGLEDVNEQKKSIIDTLQKVKERSLKEQVKALDPTDISGLQEVMKKKQALEQIRRIEIKMID</sequence>